<proteinExistence type="predicted"/>
<dbReference type="CDD" id="cd02966">
    <property type="entry name" value="TlpA_like_family"/>
    <property type="match status" value="1"/>
</dbReference>
<dbReference type="InterPro" id="IPR036249">
    <property type="entry name" value="Thioredoxin-like_sf"/>
</dbReference>
<reference evidence="6" key="1">
    <citation type="submission" date="2020-05" db="EMBL/GenBank/DDBJ databases">
        <authorList>
            <person name="Chiriac C."/>
            <person name="Salcher M."/>
            <person name="Ghai R."/>
            <person name="Kavagutti S V."/>
        </authorList>
    </citation>
    <scope>NUCLEOTIDE SEQUENCE</scope>
</reference>
<feature type="domain" description="Thioredoxin" evidence="5">
    <location>
        <begin position="51"/>
        <end position="194"/>
    </location>
</feature>
<organism evidence="6">
    <name type="scientific">freshwater metagenome</name>
    <dbReference type="NCBI Taxonomy" id="449393"/>
    <lineage>
        <taxon>unclassified sequences</taxon>
        <taxon>metagenomes</taxon>
        <taxon>ecological metagenomes</taxon>
    </lineage>
</organism>
<evidence type="ECO:0000313" key="6">
    <source>
        <dbReference type="EMBL" id="CAB4857843.1"/>
    </source>
</evidence>
<accession>A0A6J7CS72</accession>
<evidence type="ECO:0000256" key="1">
    <source>
        <dbReference type="ARBA" id="ARBA00004196"/>
    </source>
</evidence>
<keyword evidence="2" id="KW-0201">Cytochrome c-type biogenesis</keyword>
<dbReference type="PANTHER" id="PTHR42852:SF6">
    <property type="entry name" value="THIOL:DISULFIDE INTERCHANGE PROTEIN DSBE"/>
    <property type="match status" value="1"/>
</dbReference>
<gene>
    <name evidence="6" type="ORF">UFOPK3423_00070</name>
</gene>
<dbReference type="InterPro" id="IPR013740">
    <property type="entry name" value="Redoxin"/>
</dbReference>
<dbReference type="InterPro" id="IPR050553">
    <property type="entry name" value="Thioredoxin_ResA/DsbE_sf"/>
</dbReference>
<dbReference type="GO" id="GO:0017004">
    <property type="term" value="P:cytochrome complex assembly"/>
    <property type="evidence" value="ECO:0007669"/>
    <property type="project" value="UniProtKB-KW"/>
</dbReference>
<evidence type="ECO:0000259" key="5">
    <source>
        <dbReference type="PROSITE" id="PS51352"/>
    </source>
</evidence>
<dbReference type="GO" id="GO:0030313">
    <property type="term" value="C:cell envelope"/>
    <property type="evidence" value="ECO:0007669"/>
    <property type="project" value="UniProtKB-SubCell"/>
</dbReference>
<name>A0A6J7CS72_9ZZZZ</name>
<dbReference type="InterPro" id="IPR017937">
    <property type="entry name" value="Thioredoxin_CS"/>
</dbReference>
<protein>
    <submittedName>
        <fullName evidence="6">Unannotated protein</fullName>
    </submittedName>
</protein>
<keyword evidence="3" id="KW-1015">Disulfide bond</keyword>
<dbReference type="SUPFAM" id="SSF52833">
    <property type="entry name" value="Thioredoxin-like"/>
    <property type="match status" value="1"/>
</dbReference>
<evidence type="ECO:0000256" key="3">
    <source>
        <dbReference type="ARBA" id="ARBA00023157"/>
    </source>
</evidence>
<dbReference type="PROSITE" id="PS51352">
    <property type="entry name" value="THIOREDOXIN_2"/>
    <property type="match status" value="1"/>
</dbReference>
<evidence type="ECO:0000256" key="4">
    <source>
        <dbReference type="ARBA" id="ARBA00023284"/>
    </source>
</evidence>
<dbReference type="Pfam" id="PF08534">
    <property type="entry name" value="Redoxin"/>
    <property type="match status" value="1"/>
</dbReference>
<sequence>MRAALIALAVLAVAAVLVVGLTQASGGGGKDATPAAITPTREDILRRLEGSPPALAALHVQADRLLPGGLPALRARLKELRGHPAVVNIWASWCGPCNQEAPVLQRVSLARGKRVAFVGVDLKDSRDGARRFLKRFPSSYPSYEDPNGRIFGDYRLAGVPSTVFYDAAGRQAYIHQGPYLTTADLEGDIDRYTLGG</sequence>
<keyword evidence="4" id="KW-0676">Redox-active center</keyword>
<comment type="subcellular location">
    <subcellularLocation>
        <location evidence="1">Cell envelope</location>
    </subcellularLocation>
</comment>
<dbReference type="AlphaFoldDB" id="A0A6J7CS72"/>
<dbReference type="InterPro" id="IPR013766">
    <property type="entry name" value="Thioredoxin_domain"/>
</dbReference>
<dbReference type="PANTHER" id="PTHR42852">
    <property type="entry name" value="THIOL:DISULFIDE INTERCHANGE PROTEIN DSBE"/>
    <property type="match status" value="1"/>
</dbReference>
<dbReference type="EMBL" id="CAFBLQ010000004">
    <property type="protein sequence ID" value="CAB4857843.1"/>
    <property type="molecule type" value="Genomic_DNA"/>
</dbReference>
<dbReference type="PROSITE" id="PS00194">
    <property type="entry name" value="THIOREDOXIN_1"/>
    <property type="match status" value="1"/>
</dbReference>
<dbReference type="Gene3D" id="3.40.30.10">
    <property type="entry name" value="Glutaredoxin"/>
    <property type="match status" value="1"/>
</dbReference>
<evidence type="ECO:0000256" key="2">
    <source>
        <dbReference type="ARBA" id="ARBA00022748"/>
    </source>
</evidence>
<dbReference type="GO" id="GO:0016491">
    <property type="term" value="F:oxidoreductase activity"/>
    <property type="evidence" value="ECO:0007669"/>
    <property type="project" value="InterPro"/>
</dbReference>